<accession>A0A5F8GSS7</accession>
<keyword evidence="5" id="KW-1185">Reference proteome</keyword>
<dbReference type="SUPFAM" id="SSF55394">
    <property type="entry name" value="Bactericidal permeability-increasing protein, BPI"/>
    <property type="match status" value="2"/>
</dbReference>
<dbReference type="Gene3D" id="3.15.20.10">
    <property type="entry name" value="Bactericidal permeability-increasing protein, domain 2"/>
    <property type="match status" value="1"/>
</dbReference>
<protein>
    <submittedName>
        <fullName evidence="4">BPI fold containing family B member 2</fullName>
    </submittedName>
</protein>
<evidence type="ECO:0000259" key="3">
    <source>
        <dbReference type="SMART" id="SM00329"/>
    </source>
</evidence>
<feature type="domain" description="Lipid-binding serum glycoprotein C-terminal" evidence="3">
    <location>
        <begin position="248"/>
        <end position="433"/>
    </location>
</feature>
<feature type="chain" id="PRO_5023836859" evidence="2">
    <location>
        <begin position="21"/>
        <end position="439"/>
    </location>
</feature>
<dbReference type="InterPro" id="IPR017942">
    <property type="entry name" value="Lipid-bd_serum_glycop_N"/>
</dbReference>
<evidence type="ECO:0000256" key="2">
    <source>
        <dbReference type="SAM" id="SignalP"/>
    </source>
</evidence>
<reference evidence="4" key="2">
    <citation type="submission" date="2025-08" db="UniProtKB">
        <authorList>
            <consortium name="Ensembl"/>
        </authorList>
    </citation>
    <scope>IDENTIFICATION</scope>
</reference>
<evidence type="ECO:0000313" key="5">
    <source>
        <dbReference type="Proteomes" id="UP000002280"/>
    </source>
</evidence>
<dbReference type="Gene3D" id="3.15.10.10">
    <property type="entry name" value="Bactericidal permeability-increasing protein, domain 1"/>
    <property type="match status" value="1"/>
</dbReference>
<organism evidence="4 5">
    <name type="scientific">Monodelphis domestica</name>
    <name type="common">Gray short-tailed opossum</name>
    <dbReference type="NCBI Taxonomy" id="13616"/>
    <lineage>
        <taxon>Eukaryota</taxon>
        <taxon>Metazoa</taxon>
        <taxon>Chordata</taxon>
        <taxon>Craniata</taxon>
        <taxon>Vertebrata</taxon>
        <taxon>Euteleostomi</taxon>
        <taxon>Mammalia</taxon>
        <taxon>Metatheria</taxon>
        <taxon>Didelphimorphia</taxon>
        <taxon>Didelphidae</taxon>
        <taxon>Monodelphis</taxon>
    </lineage>
</organism>
<dbReference type="SMART" id="SM00329">
    <property type="entry name" value="BPI2"/>
    <property type="match status" value="1"/>
</dbReference>
<sequence length="439" mass="48193">MFLVCALLFLLGMWVPFSEASTPRTEVRINQAALDYVAQVGLNSFQDALKMQLTDFLYYQRGHLQRIPVFMLENDISHLSLKLIPNYGIHLSTSGHVGMTFFLERNLQKLRVGITTEADIVISQAAIGTLVLGISLCNTTIEEVNLTYSEDGSKEIWNSIHGYIKAILPHKPCSKLSFLVEGLNVYMGTLIGLRTIGPESQISYSLTHPPTITKDYISLAIKATFVLLGKPIVFPPPPSSFSLPQQVGSSTAMINFGLSQGLFDSIHFLMQKSGSINLDITGQLVLRQFPNSMPLVLKARVNAEPIVTIHNNQTSLWIQYLLDVLAVSSNSAFKSLFSLDMAVDLALNIFMSGGKLQANASLQKDIEFNVTSSNVGVLDLLGVKPLLRSAVKEPLTEHLNALFGLGVTLPSIAKANFISPQVFVYEGYIVVSCGLHFQD</sequence>
<reference evidence="4 5" key="1">
    <citation type="journal article" date="2007" name="Nature">
        <title>Genome of the marsupial Monodelphis domestica reveals innovation in non-coding sequences.</title>
        <authorList>
            <person name="Mikkelsen T.S."/>
            <person name="Wakefield M.J."/>
            <person name="Aken B."/>
            <person name="Amemiya C.T."/>
            <person name="Chang J.L."/>
            <person name="Duke S."/>
            <person name="Garber M."/>
            <person name="Gentles A.J."/>
            <person name="Goodstadt L."/>
            <person name="Heger A."/>
            <person name="Jurka J."/>
            <person name="Kamal M."/>
            <person name="Mauceli E."/>
            <person name="Searle S.M."/>
            <person name="Sharpe T."/>
            <person name="Baker M.L."/>
            <person name="Batzer M.A."/>
            <person name="Benos P.V."/>
            <person name="Belov K."/>
            <person name="Clamp M."/>
            <person name="Cook A."/>
            <person name="Cuff J."/>
            <person name="Das R."/>
            <person name="Davidow L."/>
            <person name="Deakin J.E."/>
            <person name="Fazzari M.J."/>
            <person name="Glass J.L."/>
            <person name="Grabherr M."/>
            <person name="Greally J.M."/>
            <person name="Gu W."/>
            <person name="Hore T.A."/>
            <person name="Huttley G.A."/>
            <person name="Kleber M."/>
            <person name="Jirtle R.L."/>
            <person name="Koina E."/>
            <person name="Lee J.T."/>
            <person name="Mahony S."/>
            <person name="Marra M.A."/>
            <person name="Miller R.D."/>
            <person name="Nicholls R.D."/>
            <person name="Oda M."/>
            <person name="Papenfuss A.T."/>
            <person name="Parra Z.E."/>
            <person name="Pollock D.D."/>
            <person name="Ray D.A."/>
            <person name="Schein J.E."/>
            <person name="Speed T.P."/>
            <person name="Thompson K."/>
            <person name="VandeBerg J.L."/>
            <person name="Wade C.M."/>
            <person name="Walker J.A."/>
            <person name="Waters P.D."/>
            <person name="Webber C."/>
            <person name="Weidman J.R."/>
            <person name="Xie X."/>
            <person name="Zody M.C."/>
            <person name="Baldwin J."/>
            <person name="Abdouelleil A."/>
            <person name="Abdulkadir J."/>
            <person name="Abebe A."/>
            <person name="Abera B."/>
            <person name="Abreu J."/>
            <person name="Acer S.C."/>
            <person name="Aftuck L."/>
            <person name="Alexander A."/>
            <person name="An P."/>
            <person name="Anderson E."/>
            <person name="Anderson S."/>
            <person name="Arachi H."/>
            <person name="Azer M."/>
            <person name="Bachantsang P."/>
            <person name="Barry A."/>
            <person name="Bayul T."/>
            <person name="Berlin A."/>
            <person name="Bessette D."/>
            <person name="Bloom T."/>
            <person name="Bloom T."/>
            <person name="Boguslavskiy L."/>
            <person name="Bonnet C."/>
            <person name="Boukhgalter B."/>
            <person name="Bourzgui I."/>
            <person name="Brown A."/>
            <person name="Cahill P."/>
            <person name="Channer S."/>
            <person name="Cheshatsang Y."/>
            <person name="Chuda L."/>
            <person name="Citroen M."/>
            <person name="Collymore A."/>
            <person name="Cooke P."/>
            <person name="Costello M."/>
            <person name="D'Aco K."/>
            <person name="Daza R."/>
            <person name="De Haan G."/>
            <person name="DeGray S."/>
            <person name="DeMaso C."/>
            <person name="Dhargay N."/>
            <person name="Dooley K."/>
            <person name="Dooley E."/>
            <person name="Doricent M."/>
            <person name="Dorje P."/>
            <person name="Dorjee K."/>
            <person name="Dupes A."/>
            <person name="Elong R."/>
            <person name="Falk J."/>
            <person name="Farina A."/>
            <person name="Faro S."/>
            <person name="Ferguson D."/>
            <person name="Fisher S."/>
            <person name="Foley C.D."/>
            <person name="Franke A."/>
            <person name="Friedrich D."/>
            <person name="Gadbois L."/>
            <person name="Gearin G."/>
            <person name="Gearin C.R."/>
            <person name="Giannoukos G."/>
            <person name="Goode T."/>
            <person name="Graham J."/>
            <person name="Grandbois E."/>
            <person name="Grewal S."/>
            <person name="Gyaltsen K."/>
            <person name="Hafez N."/>
            <person name="Hagos B."/>
            <person name="Hall J."/>
            <person name="Henson C."/>
            <person name="Hollinger A."/>
            <person name="Honan T."/>
            <person name="Huard M.D."/>
            <person name="Hughes L."/>
            <person name="Hurhula B."/>
            <person name="Husby M.E."/>
            <person name="Kamat A."/>
            <person name="Kanga B."/>
            <person name="Kashin S."/>
            <person name="Khazanovich D."/>
            <person name="Kisner P."/>
            <person name="Lance K."/>
            <person name="Lara M."/>
            <person name="Lee W."/>
            <person name="Lennon N."/>
            <person name="Letendre F."/>
            <person name="LeVine R."/>
            <person name="Lipovsky A."/>
            <person name="Liu X."/>
            <person name="Liu J."/>
            <person name="Liu S."/>
            <person name="Lokyitsang T."/>
            <person name="Lokyitsang Y."/>
            <person name="Lubonja R."/>
            <person name="Lui A."/>
            <person name="MacDonald P."/>
            <person name="Magnisalis V."/>
            <person name="Maru K."/>
            <person name="Matthews C."/>
            <person name="McCusker W."/>
            <person name="McDonough S."/>
            <person name="Mehta T."/>
            <person name="Meldrim J."/>
            <person name="Meneus L."/>
            <person name="Mihai O."/>
            <person name="Mihalev A."/>
            <person name="Mihova T."/>
            <person name="Mittelman R."/>
            <person name="Mlenga V."/>
            <person name="Montmayeur A."/>
            <person name="Mulrain L."/>
            <person name="Navidi A."/>
            <person name="Naylor J."/>
            <person name="Negash T."/>
            <person name="Nguyen T."/>
            <person name="Nguyen N."/>
            <person name="Nicol R."/>
            <person name="Norbu C."/>
            <person name="Norbu N."/>
            <person name="Novod N."/>
            <person name="O'Neill B."/>
            <person name="Osman S."/>
            <person name="Markiewicz E."/>
            <person name="Oyono O.L."/>
            <person name="Patti C."/>
            <person name="Phunkhang P."/>
            <person name="Pierre F."/>
            <person name="Priest M."/>
            <person name="Raghuraman S."/>
            <person name="Rege F."/>
            <person name="Reyes R."/>
            <person name="Rise C."/>
            <person name="Rogov P."/>
            <person name="Ross K."/>
            <person name="Ryan E."/>
            <person name="Settipalli S."/>
            <person name="Shea T."/>
            <person name="Sherpa N."/>
            <person name="Shi L."/>
            <person name="Shih D."/>
            <person name="Sparrow T."/>
            <person name="Spaulding J."/>
            <person name="Stalker J."/>
            <person name="Stange-Thomann N."/>
            <person name="Stavropoulos S."/>
            <person name="Stone C."/>
            <person name="Strader C."/>
            <person name="Tesfaye S."/>
            <person name="Thomson T."/>
            <person name="Thoulutsang Y."/>
            <person name="Thoulutsang D."/>
            <person name="Topham K."/>
            <person name="Topping I."/>
            <person name="Tsamla T."/>
            <person name="Vassiliev H."/>
            <person name="Vo A."/>
            <person name="Wangchuk T."/>
            <person name="Wangdi T."/>
            <person name="Weiand M."/>
            <person name="Wilkinson J."/>
            <person name="Wilson A."/>
            <person name="Yadav S."/>
            <person name="Young G."/>
            <person name="Yu Q."/>
            <person name="Zembek L."/>
            <person name="Zhong D."/>
            <person name="Zimmer A."/>
            <person name="Zwirko Z."/>
            <person name="Jaffe D.B."/>
            <person name="Alvarez P."/>
            <person name="Brockman W."/>
            <person name="Butler J."/>
            <person name="Chin C."/>
            <person name="Gnerre S."/>
            <person name="MacCallum I."/>
            <person name="Graves J.A."/>
            <person name="Ponting C.P."/>
            <person name="Breen M."/>
            <person name="Samollow P.B."/>
            <person name="Lander E.S."/>
            <person name="Lindblad-Toh K."/>
        </authorList>
    </citation>
    <scope>NUCLEOTIDE SEQUENCE [LARGE SCALE GENOMIC DNA]</scope>
</reference>
<name>A0A5F8GSS7_MONDO</name>
<dbReference type="InterPro" id="IPR051660">
    <property type="entry name" value="BPI_fold-BPI/LBP"/>
</dbReference>
<dbReference type="GO" id="GO:0008289">
    <property type="term" value="F:lipid binding"/>
    <property type="evidence" value="ECO:0007669"/>
    <property type="project" value="InterPro"/>
</dbReference>
<reference evidence="4" key="3">
    <citation type="submission" date="2025-09" db="UniProtKB">
        <authorList>
            <consortium name="Ensembl"/>
        </authorList>
    </citation>
    <scope>IDENTIFICATION</scope>
</reference>
<proteinExistence type="inferred from homology"/>
<keyword evidence="2" id="KW-0732">Signal</keyword>
<dbReference type="PANTHER" id="PTHR46019:SF1">
    <property type="entry name" value="BPI FOLD-CONTAINING FAMILY B MEMBER 2"/>
    <property type="match status" value="1"/>
</dbReference>
<feature type="signal peptide" evidence="2">
    <location>
        <begin position="1"/>
        <end position="20"/>
    </location>
</feature>
<dbReference type="AlphaFoldDB" id="A0A5F8GSS7"/>
<dbReference type="Bgee" id="ENSMODG00000025746">
    <property type="expression patterns" value="Expressed in lung and 5 other cell types or tissues"/>
</dbReference>
<dbReference type="PANTHER" id="PTHR46019">
    <property type="entry name" value="BPI FOLD-CONTAINING FAMILY B MEMBER 4-RELATED"/>
    <property type="match status" value="1"/>
</dbReference>
<dbReference type="InterPro" id="IPR017943">
    <property type="entry name" value="Bactericidal_perm-incr_a/b_dom"/>
</dbReference>
<dbReference type="GeneTree" id="ENSGT01100000263546"/>
<evidence type="ECO:0000256" key="1">
    <source>
        <dbReference type="ARBA" id="ARBA00007292"/>
    </source>
</evidence>
<comment type="similarity">
    <text evidence="1">Belongs to the BPI/LBP/Plunc superfamily. BPI/LBP family.</text>
</comment>
<dbReference type="Pfam" id="PF02886">
    <property type="entry name" value="LBP_BPI_CETP_C"/>
    <property type="match status" value="1"/>
</dbReference>
<dbReference type="InterPro" id="IPR001124">
    <property type="entry name" value="Lipid-bd_serum_glycop_C"/>
</dbReference>
<evidence type="ECO:0000313" key="4">
    <source>
        <dbReference type="Ensembl" id="ENSMODP00000050550.1"/>
    </source>
</evidence>
<dbReference type="Pfam" id="PF01273">
    <property type="entry name" value="LBP_BPI_CETP"/>
    <property type="match status" value="1"/>
</dbReference>
<dbReference type="Ensembl" id="ENSMODT00000064753.1">
    <property type="protein sequence ID" value="ENSMODP00000050550.1"/>
    <property type="gene ID" value="ENSMODG00000025746.2"/>
</dbReference>
<dbReference type="Proteomes" id="UP000002280">
    <property type="component" value="Chromosome 1"/>
</dbReference>